<dbReference type="EMBL" id="UINC01003970">
    <property type="protein sequence ID" value="SVA10745.1"/>
    <property type="molecule type" value="Genomic_DNA"/>
</dbReference>
<dbReference type="Gene3D" id="1.10.1530.10">
    <property type="match status" value="1"/>
</dbReference>
<dbReference type="Pfam" id="PF02615">
    <property type="entry name" value="Ldh_2"/>
    <property type="match status" value="1"/>
</dbReference>
<proteinExistence type="inferred from homology"/>
<dbReference type="InterPro" id="IPR003767">
    <property type="entry name" value="Malate/L-lactate_DH-like"/>
</dbReference>
<dbReference type="GO" id="GO:0016491">
    <property type="term" value="F:oxidoreductase activity"/>
    <property type="evidence" value="ECO:0007669"/>
    <property type="project" value="UniProtKB-KW"/>
</dbReference>
<organism evidence="3">
    <name type="scientific">marine metagenome</name>
    <dbReference type="NCBI Taxonomy" id="408172"/>
    <lineage>
        <taxon>unclassified sequences</taxon>
        <taxon>metagenomes</taxon>
        <taxon>ecological metagenomes</taxon>
    </lineage>
</organism>
<accession>A0A381T3G4</accession>
<dbReference type="AlphaFoldDB" id="A0A381T3G4"/>
<evidence type="ECO:0000313" key="3">
    <source>
        <dbReference type="EMBL" id="SVA10745.1"/>
    </source>
</evidence>
<evidence type="ECO:0008006" key="4">
    <source>
        <dbReference type="Google" id="ProtNLM"/>
    </source>
</evidence>
<dbReference type="PANTHER" id="PTHR11091:SF0">
    <property type="entry name" value="MALATE DEHYDROGENASE"/>
    <property type="match status" value="1"/>
</dbReference>
<protein>
    <recommendedName>
        <fullName evidence="4">Malate dehydrogenase</fullName>
    </recommendedName>
</protein>
<reference evidence="3" key="1">
    <citation type="submission" date="2018-05" db="EMBL/GenBank/DDBJ databases">
        <authorList>
            <person name="Lanie J.A."/>
            <person name="Ng W.-L."/>
            <person name="Kazmierczak K.M."/>
            <person name="Andrzejewski T.M."/>
            <person name="Davidsen T.M."/>
            <person name="Wayne K.J."/>
            <person name="Tettelin H."/>
            <person name="Glass J.I."/>
            <person name="Rusch D."/>
            <person name="Podicherti R."/>
            <person name="Tsui H.-C.T."/>
            <person name="Winkler M.E."/>
        </authorList>
    </citation>
    <scope>NUCLEOTIDE SEQUENCE</scope>
</reference>
<evidence type="ECO:0000256" key="1">
    <source>
        <dbReference type="ARBA" id="ARBA00006056"/>
    </source>
</evidence>
<dbReference type="PANTHER" id="PTHR11091">
    <property type="entry name" value="OXIDOREDUCTASE-RELATED"/>
    <property type="match status" value="1"/>
</dbReference>
<dbReference type="InterPro" id="IPR036111">
    <property type="entry name" value="Mal/L-sulfo/L-lacto_DH-like_sf"/>
</dbReference>
<dbReference type="InterPro" id="IPR043144">
    <property type="entry name" value="Mal/L-sulf/L-lact_DH-like_ah"/>
</dbReference>
<comment type="similarity">
    <text evidence="1">Belongs to the LDH2/MDH2 oxidoreductase family.</text>
</comment>
<gene>
    <name evidence="3" type="ORF">METZ01_LOCUS63599</name>
</gene>
<dbReference type="Gene3D" id="3.30.1370.60">
    <property type="entry name" value="Hypothetical oxidoreductase yiak, domain 2"/>
    <property type="match status" value="1"/>
</dbReference>
<sequence>MLEQFKVQPEDQVRVTEDNLRKTVEAVFSKMGLDGSDSALGADVLVKADMRGVDTHGVSNMLRSYVTGYGNGELNSHPNWTITRETPATANIDGDRGLGIIVTPKAMDIAIEKAKNVGMGVVTIHNSRHLGMASYHALKAVDNDMIGMCMTSCPPGVLPTFGAEPVLGTNPIAIAAPADKEAPFVFDAAMSAVAGNKLGLARRNGTQLLAGWVADHDGSPIMEEVDPPTPGYEGSASSYLLPVGGTRELGSHKGYGMMCLVDILGGILTGGGYGMNPGRPNFGHYVAAYNIEAFMDTKEFKRTMDEWINMLNSSKPAPGHDRVMYPGQPEHEAVIERSENGIPLHYEVIDWFKDICGELSIPFSLV</sequence>
<dbReference type="InterPro" id="IPR043143">
    <property type="entry name" value="Mal/L-sulf/L-lact_DH-like_NADP"/>
</dbReference>
<name>A0A381T3G4_9ZZZZ</name>
<keyword evidence="2" id="KW-0560">Oxidoreductase</keyword>
<evidence type="ECO:0000256" key="2">
    <source>
        <dbReference type="ARBA" id="ARBA00023002"/>
    </source>
</evidence>
<dbReference type="SUPFAM" id="SSF89733">
    <property type="entry name" value="L-sulfolactate dehydrogenase-like"/>
    <property type="match status" value="1"/>
</dbReference>